<accession>A0ABY7CLI1</accession>
<feature type="compositionally biased region" description="Basic and acidic residues" evidence="3">
    <location>
        <begin position="232"/>
        <end position="242"/>
    </location>
</feature>
<feature type="domain" description="RING-type" evidence="4">
    <location>
        <begin position="12"/>
        <end position="59"/>
    </location>
</feature>
<dbReference type="CDD" id="cd16448">
    <property type="entry name" value="RING-H2"/>
    <property type="match status" value="1"/>
</dbReference>
<protein>
    <recommendedName>
        <fullName evidence="4">RING-type domain-containing protein</fullName>
    </recommendedName>
</protein>
<keyword evidence="2" id="KW-0175">Coiled coil</keyword>
<dbReference type="Gene3D" id="3.30.40.10">
    <property type="entry name" value="Zinc/RING finger domain, C3HC4 (zinc finger)"/>
    <property type="match status" value="1"/>
</dbReference>
<dbReference type="RefSeq" id="XP_053020220.1">
    <property type="nucleotide sequence ID" value="XM_053168977.1"/>
</dbReference>
<feature type="compositionally biased region" description="Low complexity" evidence="3">
    <location>
        <begin position="214"/>
        <end position="225"/>
    </location>
</feature>
<keyword evidence="1" id="KW-0479">Metal-binding</keyword>
<dbReference type="SUPFAM" id="SSF57850">
    <property type="entry name" value="RING/U-box"/>
    <property type="match status" value="1"/>
</dbReference>
<feature type="coiled-coil region" evidence="2">
    <location>
        <begin position="94"/>
        <end position="121"/>
    </location>
</feature>
<dbReference type="InterPro" id="IPR013083">
    <property type="entry name" value="Znf_RING/FYVE/PHD"/>
</dbReference>
<dbReference type="EMBL" id="CP110425">
    <property type="protein sequence ID" value="WAQ84665.1"/>
    <property type="molecule type" value="Genomic_DNA"/>
</dbReference>
<reference evidence="5" key="1">
    <citation type="submission" date="2022-10" db="EMBL/GenBank/DDBJ databases">
        <title>Puccinia triticina Genome sequencing and assembly.</title>
        <authorList>
            <person name="Li C."/>
        </authorList>
    </citation>
    <scope>NUCLEOTIDE SEQUENCE</scope>
    <source>
        <strain evidence="5">Pt15</strain>
    </source>
</reference>
<keyword evidence="1" id="KW-0863">Zinc-finger</keyword>
<name>A0ABY7CLI1_9BASI</name>
<evidence type="ECO:0000256" key="3">
    <source>
        <dbReference type="SAM" id="MobiDB-lite"/>
    </source>
</evidence>
<evidence type="ECO:0000256" key="1">
    <source>
        <dbReference type="PROSITE-ProRule" id="PRU00175"/>
    </source>
</evidence>
<keyword evidence="1" id="KW-0862">Zinc</keyword>
<dbReference type="PROSITE" id="PS50089">
    <property type="entry name" value="ZF_RING_2"/>
    <property type="match status" value="1"/>
</dbReference>
<feature type="region of interest" description="Disordered" evidence="3">
    <location>
        <begin position="320"/>
        <end position="344"/>
    </location>
</feature>
<feature type="compositionally biased region" description="Basic and acidic residues" evidence="3">
    <location>
        <begin position="130"/>
        <end position="153"/>
    </location>
</feature>
<feature type="region of interest" description="Disordered" evidence="3">
    <location>
        <begin position="192"/>
        <end position="274"/>
    </location>
</feature>
<dbReference type="InterPro" id="IPR001841">
    <property type="entry name" value="Znf_RING"/>
</dbReference>
<keyword evidence="6" id="KW-1185">Reference proteome</keyword>
<proteinExistence type="predicted"/>
<gene>
    <name evidence="5" type="ORF">PtA15_5A238</name>
</gene>
<dbReference type="Pfam" id="PF13639">
    <property type="entry name" value="zf-RING_2"/>
    <property type="match status" value="1"/>
</dbReference>
<feature type="compositionally biased region" description="Polar residues" evidence="3">
    <location>
        <begin position="197"/>
        <end position="212"/>
    </location>
</feature>
<evidence type="ECO:0000313" key="5">
    <source>
        <dbReference type="EMBL" id="WAQ84665.1"/>
    </source>
</evidence>
<evidence type="ECO:0000313" key="6">
    <source>
        <dbReference type="Proteomes" id="UP001164743"/>
    </source>
</evidence>
<dbReference type="GeneID" id="77809872"/>
<organism evidence="5 6">
    <name type="scientific">Puccinia triticina</name>
    <dbReference type="NCBI Taxonomy" id="208348"/>
    <lineage>
        <taxon>Eukaryota</taxon>
        <taxon>Fungi</taxon>
        <taxon>Dikarya</taxon>
        <taxon>Basidiomycota</taxon>
        <taxon>Pucciniomycotina</taxon>
        <taxon>Pucciniomycetes</taxon>
        <taxon>Pucciniales</taxon>
        <taxon>Pucciniaceae</taxon>
        <taxon>Puccinia</taxon>
    </lineage>
</organism>
<dbReference type="Proteomes" id="UP001164743">
    <property type="component" value="Chromosome 5A"/>
</dbReference>
<evidence type="ECO:0000256" key="2">
    <source>
        <dbReference type="SAM" id="Coils"/>
    </source>
</evidence>
<feature type="region of interest" description="Disordered" evidence="3">
    <location>
        <begin position="130"/>
        <end position="154"/>
    </location>
</feature>
<sequence length="344" mass="37799">MATSELIVLPTCTICRDEDATDLNFGITKCGHAFHSECMEDWDRNQVRLGRMTVCPCCNANLTYARPITIRLHQLVKQRVIIIPDGEPDPVEELKTATKKVEKLEADKAKLAGENRLLKAKITNLIHESEKATAQHAQRENVDYHPSELEKERQLRKKQLHAFYQGEQKRLRRQLEDSKEAYENIVAEFEPVEPAGLTTSTPADRATTSGEQMASGASPHSSSPSNGRKRSRLLEMENEKGKAPIKPPTVIDIDSSDSDSPVPPRRPDITTPGQFVLKSILKKRLPDPIPGPSASTRSAVRLLNSSANLARLRSDPFLASLGASGRLPHPAATRGSGSGSGPKP</sequence>
<evidence type="ECO:0000259" key="4">
    <source>
        <dbReference type="PROSITE" id="PS50089"/>
    </source>
</evidence>
<dbReference type="SMART" id="SM00184">
    <property type="entry name" value="RING"/>
    <property type="match status" value="1"/>
</dbReference>